<dbReference type="EMBL" id="FMYI01000014">
    <property type="protein sequence ID" value="SDC62570.1"/>
    <property type="molecule type" value="Genomic_DNA"/>
</dbReference>
<evidence type="ECO:0000313" key="2">
    <source>
        <dbReference type="EMBL" id="SDC62570.1"/>
    </source>
</evidence>
<name>A0A1G6N415_9BACI</name>
<feature type="domain" description="PucR C-terminal helix-turn-helix" evidence="1">
    <location>
        <begin position="234"/>
        <end position="290"/>
    </location>
</feature>
<protein>
    <submittedName>
        <fullName evidence="2">PucR C-terminal helix-turn-helix domain-containing protein</fullName>
    </submittedName>
</protein>
<dbReference type="STRING" id="1612202.SAMN05421734_11415"/>
<gene>
    <name evidence="2" type="ORF">SAMN05421734_11415</name>
</gene>
<dbReference type="Pfam" id="PF13556">
    <property type="entry name" value="HTH_30"/>
    <property type="match status" value="1"/>
</dbReference>
<organism evidence="2 3">
    <name type="scientific">Pelagirhabdus alkalitolerans</name>
    <dbReference type="NCBI Taxonomy" id="1612202"/>
    <lineage>
        <taxon>Bacteria</taxon>
        <taxon>Bacillati</taxon>
        <taxon>Bacillota</taxon>
        <taxon>Bacilli</taxon>
        <taxon>Bacillales</taxon>
        <taxon>Bacillaceae</taxon>
        <taxon>Pelagirhabdus</taxon>
    </lineage>
</organism>
<dbReference type="Proteomes" id="UP000242949">
    <property type="component" value="Unassembled WGS sequence"/>
</dbReference>
<dbReference type="InterPro" id="IPR009057">
    <property type="entry name" value="Homeodomain-like_sf"/>
</dbReference>
<dbReference type="AlphaFoldDB" id="A0A1G6N415"/>
<accession>A0A1G6N415</accession>
<dbReference type="OrthoDB" id="9792148at2"/>
<keyword evidence="3" id="KW-1185">Reference proteome</keyword>
<dbReference type="SUPFAM" id="SSF46689">
    <property type="entry name" value="Homeodomain-like"/>
    <property type="match status" value="1"/>
</dbReference>
<dbReference type="Gene3D" id="1.10.10.2840">
    <property type="entry name" value="PucR C-terminal helix-turn-helix domain"/>
    <property type="match status" value="1"/>
</dbReference>
<dbReference type="InterPro" id="IPR051448">
    <property type="entry name" value="CdaR-like_regulators"/>
</dbReference>
<dbReference type="InterPro" id="IPR042070">
    <property type="entry name" value="PucR_C-HTH_sf"/>
</dbReference>
<dbReference type="RefSeq" id="WP_090797259.1">
    <property type="nucleotide sequence ID" value="NZ_FMYI01000014.1"/>
</dbReference>
<evidence type="ECO:0000259" key="1">
    <source>
        <dbReference type="Pfam" id="PF13556"/>
    </source>
</evidence>
<dbReference type="InterPro" id="IPR025736">
    <property type="entry name" value="PucR_C-HTH_dom"/>
</dbReference>
<evidence type="ECO:0000313" key="3">
    <source>
        <dbReference type="Proteomes" id="UP000242949"/>
    </source>
</evidence>
<dbReference type="PANTHER" id="PTHR33744">
    <property type="entry name" value="CARBOHYDRATE DIACID REGULATOR"/>
    <property type="match status" value="1"/>
</dbReference>
<sequence length="297" mass="35069">MLKELKKIYPSLIKSDETDPDPHTNYKWFHTTSHEIVGIDEQDLKDNDLDLLSLLLTPYQDAHPPITKKEKEWFKLLFSQDSPNNLNNEHYQFIFFSLSEAIEDPTDFREAIKGMYLQTPPIIFTDQQSGIIIQEGVLDDEEAISFYEMVEVFTSDFFIDVKFFIGPTFNDLNKAQRYYYWMRDNFNKLQNMSTKPVITYVSAVPYLLTHLHDSSDRQFLVEAILKDTLEDEELLRTIQLFIESNSNISLTAKEMFMHRNSLQYRIDKFIERTEIDVKQFEGALSVYLILIMKHQLD</sequence>
<proteinExistence type="predicted"/>
<dbReference type="PANTHER" id="PTHR33744:SF15">
    <property type="entry name" value="CARBOHYDRATE DIACID REGULATOR"/>
    <property type="match status" value="1"/>
</dbReference>
<reference evidence="3" key="1">
    <citation type="submission" date="2016-09" db="EMBL/GenBank/DDBJ databases">
        <authorList>
            <person name="Varghese N."/>
            <person name="Submissions S."/>
        </authorList>
    </citation>
    <scope>NUCLEOTIDE SEQUENCE [LARGE SCALE GENOMIC DNA]</scope>
    <source>
        <strain evidence="3">S5</strain>
    </source>
</reference>